<evidence type="ECO:0000313" key="3">
    <source>
        <dbReference type="Proteomes" id="UP000267027"/>
    </source>
</evidence>
<dbReference type="Proteomes" id="UP000267027">
    <property type="component" value="Unassembled WGS sequence"/>
</dbReference>
<accession>A0A0R3PPX4</accession>
<organism evidence="4">
    <name type="scientific">Angiostrongylus costaricensis</name>
    <name type="common">Nematode worm</name>
    <dbReference type="NCBI Taxonomy" id="334426"/>
    <lineage>
        <taxon>Eukaryota</taxon>
        <taxon>Metazoa</taxon>
        <taxon>Ecdysozoa</taxon>
        <taxon>Nematoda</taxon>
        <taxon>Chromadorea</taxon>
        <taxon>Rhabditida</taxon>
        <taxon>Rhabditina</taxon>
        <taxon>Rhabditomorpha</taxon>
        <taxon>Strongyloidea</taxon>
        <taxon>Metastrongylidae</taxon>
        <taxon>Angiostrongylus</taxon>
    </lineage>
</organism>
<gene>
    <name evidence="2" type="ORF">ACOC_LOCUS7316</name>
</gene>
<keyword evidence="3" id="KW-1185">Reference proteome</keyword>
<reference evidence="4" key="1">
    <citation type="submission" date="2017-02" db="UniProtKB">
        <authorList>
            <consortium name="WormBaseParasite"/>
        </authorList>
    </citation>
    <scope>IDENTIFICATION</scope>
</reference>
<dbReference type="WBParaSite" id="ACOC_0000731501-mRNA-1">
    <property type="protein sequence ID" value="ACOC_0000731501-mRNA-1"/>
    <property type="gene ID" value="ACOC_0000731501"/>
</dbReference>
<sequence length="94" mass="10308">MIQDWRFGDEKEMMAQGGECSGFIDVGGGGCRLTPACTHGNRCLRVRSHFRAPRASHSDVFGPVEDLQVGLNSQGTPLQPQKPAGRPEWQRDAL</sequence>
<feature type="compositionally biased region" description="Polar residues" evidence="1">
    <location>
        <begin position="70"/>
        <end position="79"/>
    </location>
</feature>
<protein>
    <submittedName>
        <fullName evidence="2 4">Uncharacterized protein</fullName>
    </submittedName>
</protein>
<evidence type="ECO:0000313" key="4">
    <source>
        <dbReference type="WBParaSite" id="ACOC_0000731501-mRNA-1"/>
    </source>
</evidence>
<feature type="region of interest" description="Disordered" evidence="1">
    <location>
        <begin position="69"/>
        <end position="94"/>
    </location>
</feature>
<dbReference type="EMBL" id="UYYA01004026">
    <property type="protein sequence ID" value="VDM58901.1"/>
    <property type="molecule type" value="Genomic_DNA"/>
</dbReference>
<evidence type="ECO:0000313" key="2">
    <source>
        <dbReference type="EMBL" id="VDM58901.1"/>
    </source>
</evidence>
<dbReference type="AlphaFoldDB" id="A0A0R3PPX4"/>
<reference evidence="2 3" key="2">
    <citation type="submission" date="2018-11" db="EMBL/GenBank/DDBJ databases">
        <authorList>
            <consortium name="Pathogen Informatics"/>
        </authorList>
    </citation>
    <scope>NUCLEOTIDE SEQUENCE [LARGE SCALE GENOMIC DNA]</scope>
    <source>
        <strain evidence="2 3">Costa Rica</strain>
    </source>
</reference>
<proteinExistence type="predicted"/>
<evidence type="ECO:0000256" key="1">
    <source>
        <dbReference type="SAM" id="MobiDB-lite"/>
    </source>
</evidence>
<name>A0A0R3PPX4_ANGCS</name>